<feature type="signal peptide" evidence="2">
    <location>
        <begin position="1"/>
        <end position="18"/>
    </location>
</feature>
<dbReference type="EMBL" id="GIIL01006725">
    <property type="protein sequence ID" value="NOV50451.1"/>
    <property type="molecule type" value="Transcribed_RNA"/>
</dbReference>
<reference evidence="3" key="1">
    <citation type="submission" date="2020-03" db="EMBL/GenBank/DDBJ databases">
        <title>Transcriptomic Profiling of the Digestive Tract of the Rat Flea, Xenopsylla cheopis, Following Blood Feeding and Infection with Yersinia pestis.</title>
        <authorList>
            <person name="Bland D.M."/>
            <person name="Martens C.A."/>
            <person name="Virtaneva K."/>
            <person name="Kanakabandi K."/>
            <person name="Long D."/>
            <person name="Rosenke R."/>
            <person name="Saturday G.A."/>
            <person name="Hoyt F.H."/>
            <person name="Bruno D.P."/>
            <person name="Ribeiro J.M.C."/>
            <person name="Hinnebusch J."/>
        </authorList>
    </citation>
    <scope>NUCLEOTIDE SEQUENCE</scope>
</reference>
<protein>
    <submittedName>
        <fullName evidence="3">Putative cuticular protein 9 rr-1 family</fullName>
    </submittedName>
</protein>
<proteinExistence type="predicted"/>
<dbReference type="InterPro" id="IPR000618">
    <property type="entry name" value="Insect_cuticle"/>
</dbReference>
<sequence length="206" mass="23736">MLFMNGIVLTLCLSVAYCDVSHIVDDHDHSTTTTPQPPPSPYVFSYTAGRFPGHVDRQHTEHSDGSGTVRGIFQYVDPRNQVRTVEYQADEHGFHPALSHVQEPNKDTEAVERVKQRHYDLYQKISEHHKQLLEHPQIIEHSVPRETHAVANARQHHLSLFEKIAAEHEQLAAQREAERILFESTSIKNELEAPEEDQIYQQYGHH</sequence>
<dbReference type="PANTHER" id="PTHR10380">
    <property type="entry name" value="CUTICLE PROTEIN"/>
    <property type="match status" value="1"/>
</dbReference>
<dbReference type="PROSITE" id="PS51155">
    <property type="entry name" value="CHIT_BIND_RR_2"/>
    <property type="match status" value="1"/>
</dbReference>
<keyword evidence="1" id="KW-0193">Cuticle</keyword>
<dbReference type="GO" id="GO:0062129">
    <property type="term" value="C:chitin-based extracellular matrix"/>
    <property type="evidence" value="ECO:0007669"/>
    <property type="project" value="TreeGrafter"/>
</dbReference>
<name>A0A6M2DZF0_XENCH</name>
<dbReference type="GO" id="GO:0008010">
    <property type="term" value="F:structural constituent of chitin-based larval cuticle"/>
    <property type="evidence" value="ECO:0007669"/>
    <property type="project" value="TreeGrafter"/>
</dbReference>
<feature type="chain" id="PRO_5026791433" evidence="2">
    <location>
        <begin position="19"/>
        <end position="206"/>
    </location>
</feature>
<evidence type="ECO:0000256" key="1">
    <source>
        <dbReference type="PROSITE-ProRule" id="PRU00497"/>
    </source>
</evidence>
<dbReference type="AlphaFoldDB" id="A0A6M2DZF0"/>
<dbReference type="InterPro" id="IPR050468">
    <property type="entry name" value="Cuticle_Struct_Prot"/>
</dbReference>
<dbReference type="Pfam" id="PF00379">
    <property type="entry name" value="Chitin_bind_4"/>
    <property type="match status" value="1"/>
</dbReference>
<accession>A0A6M2DZF0</accession>
<organism evidence="3">
    <name type="scientific">Xenopsylla cheopis</name>
    <name type="common">Oriental rat flea</name>
    <name type="synonym">Pulex cheopis</name>
    <dbReference type="NCBI Taxonomy" id="163159"/>
    <lineage>
        <taxon>Eukaryota</taxon>
        <taxon>Metazoa</taxon>
        <taxon>Ecdysozoa</taxon>
        <taxon>Arthropoda</taxon>
        <taxon>Hexapoda</taxon>
        <taxon>Insecta</taxon>
        <taxon>Pterygota</taxon>
        <taxon>Neoptera</taxon>
        <taxon>Endopterygota</taxon>
        <taxon>Siphonaptera</taxon>
        <taxon>Pulicidae</taxon>
        <taxon>Xenopsyllinae</taxon>
        <taxon>Xenopsylla</taxon>
    </lineage>
</organism>
<keyword evidence="2" id="KW-0732">Signal</keyword>
<evidence type="ECO:0000313" key="3">
    <source>
        <dbReference type="EMBL" id="NOV50451.1"/>
    </source>
</evidence>
<evidence type="ECO:0000256" key="2">
    <source>
        <dbReference type="SAM" id="SignalP"/>
    </source>
</evidence>